<comment type="caution">
    <text evidence="1">The sequence shown here is derived from an EMBL/GenBank/DDBJ whole genome shotgun (WGS) entry which is preliminary data.</text>
</comment>
<reference evidence="1" key="1">
    <citation type="submission" date="2023-06" db="EMBL/GenBank/DDBJ databases">
        <authorList>
            <person name="Kurt Z."/>
        </authorList>
    </citation>
    <scope>NUCLEOTIDE SEQUENCE</scope>
</reference>
<reference evidence="2 3" key="2">
    <citation type="submission" date="2024-07" db="EMBL/GenBank/DDBJ databases">
        <authorList>
            <person name="Akdeniz Z."/>
        </authorList>
    </citation>
    <scope>NUCLEOTIDE SEQUENCE [LARGE SCALE GENOMIC DNA]</scope>
</reference>
<protein>
    <submittedName>
        <fullName evidence="2">Hypothetical_protein</fullName>
    </submittedName>
</protein>
<evidence type="ECO:0000313" key="3">
    <source>
        <dbReference type="Proteomes" id="UP001642409"/>
    </source>
</evidence>
<evidence type="ECO:0000313" key="1">
    <source>
        <dbReference type="EMBL" id="CAI9957364.1"/>
    </source>
</evidence>
<dbReference type="EMBL" id="CATOUU010000886">
    <property type="protein sequence ID" value="CAI9957364.1"/>
    <property type="molecule type" value="Genomic_DNA"/>
</dbReference>
<dbReference type="AlphaFoldDB" id="A0AA86QQN6"/>
<accession>A0AA86QQN6</accession>
<proteinExistence type="predicted"/>
<name>A0AA86QQN6_9EUKA</name>
<keyword evidence="3" id="KW-1185">Reference proteome</keyword>
<dbReference type="Proteomes" id="UP001642409">
    <property type="component" value="Unassembled WGS sequence"/>
</dbReference>
<evidence type="ECO:0000313" key="2">
    <source>
        <dbReference type="EMBL" id="CAL6107075.1"/>
    </source>
</evidence>
<gene>
    <name evidence="1" type="ORF">HINF_LOCUS45009</name>
    <name evidence="2" type="ORF">HINF_LOCUS74238</name>
</gene>
<organism evidence="1">
    <name type="scientific">Hexamita inflata</name>
    <dbReference type="NCBI Taxonomy" id="28002"/>
    <lineage>
        <taxon>Eukaryota</taxon>
        <taxon>Metamonada</taxon>
        <taxon>Diplomonadida</taxon>
        <taxon>Hexamitidae</taxon>
        <taxon>Hexamitinae</taxon>
        <taxon>Hexamita</taxon>
    </lineage>
</organism>
<sequence>MSMRAAFLFKLVTENKSEVPQNAHLYYDNFEAFKQFILNFQFDNFDLSSKFRVAKATVDKASDTAKQNQGIVQQIIRSSNGKKEICQKSLNKKDQKKDKM</sequence>
<dbReference type="EMBL" id="CAXDID020000626">
    <property type="protein sequence ID" value="CAL6107075.1"/>
    <property type="molecule type" value="Genomic_DNA"/>
</dbReference>